<organism evidence="1 2">
    <name type="scientific">Deminuibacter soli</name>
    <dbReference type="NCBI Taxonomy" id="2291815"/>
    <lineage>
        <taxon>Bacteria</taxon>
        <taxon>Pseudomonadati</taxon>
        <taxon>Bacteroidota</taxon>
        <taxon>Chitinophagia</taxon>
        <taxon>Chitinophagales</taxon>
        <taxon>Chitinophagaceae</taxon>
        <taxon>Deminuibacter</taxon>
    </lineage>
</organism>
<gene>
    <name evidence="1" type="ORF">DXN05_07015</name>
</gene>
<keyword evidence="2" id="KW-1185">Reference proteome</keyword>
<reference evidence="1 2" key="1">
    <citation type="submission" date="2018-08" db="EMBL/GenBank/DDBJ databases">
        <title>Chitinophagaceae sp. K23C18032701, a novel bacterium isolated from forest soil.</title>
        <authorList>
            <person name="Wang C."/>
        </authorList>
    </citation>
    <scope>NUCLEOTIDE SEQUENCE [LARGE SCALE GENOMIC DNA]</scope>
    <source>
        <strain evidence="1 2">K23C18032701</strain>
    </source>
</reference>
<dbReference type="AlphaFoldDB" id="A0A3E1NKW9"/>
<accession>A0A3E1NKW9</accession>
<name>A0A3E1NKW9_9BACT</name>
<sequence>MKYNQGLAFSQNINWYHGTDEYIGDSFRLDMNRMSHRVGWGAGANFTNDLGLALHYSRERCLFKRRSAFLNKHRDYAAGDTWGVDTERFDKLFAEEMKSVGYGKIYLAELTGARILDLTLAPFSNFMKAKNQGMFEDKKQAFIELIDTFNLEAGKHIKNPRKFESMISAKYISAELGFDAVYHMETTFSTGIDKSQVVIRKENPAITVFNTVAIQRMKEIPLLQALKDVISQANAFHIDCQTGGESKDLEMGI</sequence>
<evidence type="ECO:0000313" key="2">
    <source>
        <dbReference type="Proteomes" id="UP000261284"/>
    </source>
</evidence>
<dbReference type="Proteomes" id="UP000261284">
    <property type="component" value="Unassembled WGS sequence"/>
</dbReference>
<protein>
    <submittedName>
        <fullName evidence="1">Uncharacterized protein</fullName>
    </submittedName>
</protein>
<comment type="caution">
    <text evidence="1">The sequence shown here is derived from an EMBL/GenBank/DDBJ whole genome shotgun (WGS) entry which is preliminary data.</text>
</comment>
<dbReference type="RefSeq" id="WP_116846537.1">
    <property type="nucleotide sequence ID" value="NZ_QTJU01000002.1"/>
</dbReference>
<evidence type="ECO:0000313" key="1">
    <source>
        <dbReference type="EMBL" id="RFM28547.1"/>
    </source>
</evidence>
<proteinExistence type="predicted"/>
<dbReference type="EMBL" id="QTJU01000002">
    <property type="protein sequence ID" value="RFM28547.1"/>
    <property type="molecule type" value="Genomic_DNA"/>
</dbReference>